<comment type="caution">
    <text evidence="1">The sequence shown here is derived from an EMBL/GenBank/DDBJ whole genome shotgun (WGS) entry which is preliminary data.</text>
</comment>
<keyword evidence="2" id="KW-1185">Reference proteome</keyword>
<evidence type="ECO:0000313" key="1">
    <source>
        <dbReference type="EMBL" id="KAK9148449.1"/>
    </source>
</evidence>
<organism evidence="1 2">
    <name type="scientific">Stephania cephalantha</name>
    <dbReference type="NCBI Taxonomy" id="152367"/>
    <lineage>
        <taxon>Eukaryota</taxon>
        <taxon>Viridiplantae</taxon>
        <taxon>Streptophyta</taxon>
        <taxon>Embryophyta</taxon>
        <taxon>Tracheophyta</taxon>
        <taxon>Spermatophyta</taxon>
        <taxon>Magnoliopsida</taxon>
        <taxon>Ranunculales</taxon>
        <taxon>Menispermaceae</taxon>
        <taxon>Menispermoideae</taxon>
        <taxon>Cissampelideae</taxon>
        <taxon>Stephania</taxon>
    </lineage>
</organism>
<evidence type="ECO:0000313" key="2">
    <source>
        <dbReference type="Proteomes" id="UP001419268"/>
    </source>
</evidence>
<dbReference type="AlphaFoldDB" id="A0AAP0PN03"/>
<dbReference type="EMBL" id="JBBNAG010000003">
    <property type="protein sequence ID" value="KAK9148449.1"/>
    <property type="molecule type" value="Genomic_DNA"/>
</dbReference>
<protein>
    <submittedName>
        <fullName evidence="1">Uncharacterized protein</fullName>
    </submittedName>
</protein>
<accession>A0AAP0PN03</accession>
<proteinExistence type="predicted"/>
<reference evidence="1 2" key="1">
    <citation type="submission" date="2024-01" db="EMBL/GenBank/DDBJ databases">
        <title>Genome assemblies of Stephania.</title>
        <authorList>
            <person name="Yang L."/>
        </authorList>
    </citation>
    <scope>NUCLEOTIDE SEQUENCE [LARGE SCALE GENOMIC DNA]</scope>
    <source>
        <strain evidence="1">JXDWG</strain>
        <tissue evidence="1">Leaf</tissue>
    </source>
</reference>
<gene>
    <name evidence="1" type="ORF">Scep_007206</name>
</gene>
<name>A0AAP0PN03_9MAGN</name>
<dbReference type="Proteomes" id="UP001419268">
    <property type="component" value="Unassembled WGS sequence"/>
</dbReference>
<sequence length="87" mass="10540">MRFVTRREAPTVTMNLGIHHPLVEFIYQEYFNNGVEIVWKPPPRRHSLNIFTYHIGMCGHNMIFVFYLPYGIYWDVPLYVCIFIFRL</sequence>